<dbReference type="EMBL" id="CAXAMN010000225">
    <property type="protein sequence ID" value="CAK8987081.1"/>
    <property type="molecule type" value="Genomic_DNA"/>
</dbReference>
<organism evidence="1 2">
    <name type="scientific">Durusdinium trenchii</name>
    <dbReference type="NCBI Taxonomy" id="1381693"/>
    <lineage>
        <taxon>Eukaryota</taxon>
        <taxon>Sar</taxon>
        <taxon>Alveolata</taxon>
        <taxon>Dinophyceae</taxon>
        <taxon>Suessiales</taxon>
        <taxon>Symbiodiniaceae</taxon>
        <taxon>Durusdinium</taxon>
    </lineage>
</organism>
<reference evidence="1 2" key="1">
    <citation type="submission" date="2024-02" db="EMBL/GenBank/DDBJ databases">
        <authorList>
            <person name="Chen Y."/>
            <person name="Shah S."/>
            <person name="Dougan E. K."/>
            <person name="Thang M."/>
            <person name="Chan C."/>
        </authorList>
    </citation>
    <scope>NUCLEOTIDE SEQUENCE [LARGE SCALE GENOMIC DNA]</scope>
</reference>
<dbReference type="Proteomes" id="UP001642484">
    <property type="component" value="Unassembled WGS sequence"/>
</dbReference>
<protein>
    <submittedName>
        <fullName evidence="1">Uncharacterized protein</fullName>
    </submittedName>
</protein>
<accession>A0ABP0HC43</accession>
<dbReference type="SUPFAM" id="SSF53335">
    <property type="entry name" value="S-adenosyl-L-methionine-dependent methyltransferases"/>
    <property type="match status" value="1"/>
</dbReference>
<dbReference type="PANTHER" id="PTHR34203">
    <property type="entry name" value="METHYLTRANSFERASE, FKBM FAMILY PROTEIN"/>
    <property type="match status" value="1"/>
</dbReference>
<dbReference type="PANTHER" id="PTHR34203:SF13">
    <property type="entry name" value="EXPRESSED PROTEIN"/>
    <property type="match status" value="1"/>
</dbReference>
<evidence type="ECO:0000313" key="2">
    <source>
        <dbReference type="Proteomes" id="UP001642484"/>
    </source>
</evidence>
<comment type="caution">
    <text evidence="1">The sequence shown here is derived from an EMBL/GenBank/DDBJ whole genome shotgun (WGS) entry which is preliminary data.</text>
</comment>
<dbReference type="Gene3D" id="3.40.50.150">
    <property type="entry name" value="Vaccinia Virus protein VP39"/>
    <property type="match status" value="1"/>
</dbReference>
<evidence type="ECO:0000313" key="1">
    <source>
        <dbReference type="EMBL" id="CAK8987081.1"/>
    </source>
</evidence>
<dbReference type="Pfam" id="PF05050">
    <property type="entry name" value="Methyltransf_21"/>
    <property type="match status" value="1"/>
</dbReference>
<dbReference type="InterPro" id="IPR029063">
    <property type="entry name" value="SAM-dependent_MTases_sf"/>
</dbReference>
<dbReference type="InterPro" id="IPR052514">
    <property type="entry name" value="SAM-dependent_MTase"/>
</dbReference>
<gene>
    <name evidence="1" type="ORF">CCMP2556_LOCUS738</name>
</gene>
<dbReference type="NCBIfam" id="TIGR01444">
    <property type="entry name" value="fkbM_fam"/>
    <property type="match status" value="1"/>
</dbReference>
<sequence>MKFAAASLVLPISAAADSVDCLAGPIAYSKCFGPSFGPGGNPKCFNEKITFNFCCNFYWWGAGGNPACWDELHTYGRCCGTTSHAPNNARLVKKMEEMYKAWKATPTFHNLHMLWLSIGRHKLFATRRIHVPQLIPAFYYMFPMEDHDQQHLLLDFITQGVHDKDFMALEPRVTYQLARRMRQCCRQGGHFLDVGGNFGWYTLLAAALGCEVDSFEPVPWFVALLEYNLALNTHLASRIRLHTHRIVGAGTGERRTVVVPFRGVLGEGAVDGANSDGTQICGQRGVCLDVDEVAIDEVESSELKVESSCGMKVDVEGFEPDVFEGAKGFVTSKRPKVIITELSPSRSKVFDPTGRRTLQMLQLLGSHYQPHVLQWKYIKNPRWRVVTTHLRNDSFKGSEDDLLAQCELSCMIFYTKNE</sequence>
<keyword evidence="2" id="KW-1185">Reference proteome</keyword>
<proteinExistence type="predicted"/>
<dbReference type="InterPro" id="IPR006342">
    <property type="entry name" value="FkbM_mtfrase"/>
</dbReference>
<name>A0ABP0HC43_9DINO</name>